<dbReference type="PANTHER" id="PTHR11388">
    <property type="entry name" value="ORGANIC ANION TRANSPORTER"/>
    <property type="match status" value="1"/>
</dbReference>
<dbReference type="AlphaFoldDB" id="A0A7J7KS94"/>
<organism evidence="2 3">
    <name type="scientific">Bugula neritina</name>
    <name type="common">Brown bryozoan</name>
    <name type="synonym">Sertularia neritina</name>
    <dbReference type="NCBI Taxonomy" id="10212"/>
    <lineage>
        <taxon>Eukaryota</taxon>
        <taxon>Metazoa</taxon>
        <taxon>Spiralia</taxon>
        <taxon>Lophotrochozoa</taxon>
        <taxon>Bryozoa</taxon>
        <taxon>Gymnolaemata</taxon>
        <taxon>Cheilostomatida</taxon>
        <taxon>Flustrina</taxon>
        <taxon>Buguloidea</taxon>
        <taxon>Bugulidae</taxon>
        <taxon>Bugula</taxon>
    </lineage>
</organism>
<dbReference type="EMBL" id="VXIV02000084">
    <property type="protein sequence ID" value="KAF6041060.1"/>
    <property type="molecule type" value="Genomic_DNA"/>
</dbReference>
<dbReference type="Proteomes" id="UP000593567">
    <property type="component" value="Unassembled WGS sequence"/>
</dbReference>
<feature type="transmembrane region" description="Helical" evidence="1">
    <location>
        <begin position="6"/>
        <end position="27"/>
    </location>
</feature>
<dbReference type="Pfam" id="PF03137">
    <property type="entry name" value="OATP"/>
    <property type="match status" value="1"/>
</dbReference>
<dbReference type="InterPro" id="IPR004156">
    <property type="entry name" value="OATP"/>
</dbReference>
<name>A0A7J7KS94_BUGNE</name>
<protein>
    <submittedName>
        <fullName evidence="2">Uncharacterized protein</fullName>
    </submittedName>
</protein>
<comment type="caution">
    <text evidence="2">The sequence shown here is derived from an EMBL/GenBank/DDBJ whole genome shotgun (WGS) entry which is preliminary data.</text>
</comment>
<keyword evidence="1" id="KW-0472">Membrane</keyword>
<gene>
    <name evidence="2" type="ORF">EB796_000648</name>
</gene>
<feature type="transmembrane region" description="Helical" evidence="1">
    <location>
        <begin position="39"/>
        <end position="59"/>
    </location>
</feature>
<keyword evidence="1" id="KW-0812">Transmembrane</keyword>
<evidence type="ECO:0000313" key="3">
    <source>
        <dbReference type="Proteomes" id="UP000593567"/>
    </source>
</evidence>
<dbReference type="OrthoDB" id="5062115at2759"/>
<keyword evidence="3" id="KW-1185">Reference proteome</keyword>
<evidence type="ECO:0000313" key="2">
    <source>
        <dbReference type="EMBL" id="KAF6041060.1"/>
    </source>
</evidence>
<proteinExistence type="predicted"/>
<reference evidence="2" key="1">
    <citation type="submission" date="2020-06" db="EMBL/GenBank/DDBJ databases">
        <title>Draft genome of Bugula neritina, a colonial animal packing powerful symbionts and potential medicines.</title>
        <authorList>
            <person name="Rayko M."/>
        </authorList>
    </citation>
    <scope>NUCLEOTIDE SEQUENCE [LARGE SCALE GENOMIC DNA]</scope>
    <source>
        <strain evidence="2">Kwan_BN1</strain>
    </source>
</reference>
<keyword evidence="1" id="KW-1133">Transmembrane helix</keyword>
<dbReference type="PANTHER" id="PTHR11388:SF100">
    <property type="entry name" value="SOLUTE CARRIER ORGANIC ANION TRANSPORTER FAMILY MEMBER 4A1"/>
    <property type="match status" value="1"/>
</dbReference>
<dbReference type="GO" id="GO:0043252">
    <property type="term" value="P:sodium-independent organic anion transport"/>
    <property type="evidence" value="ECO:0007669"/>
    <property type="project" value="TreeGrafter"/>
</dbReference>
<dbReference type="GO" id="GO:0016323">
    <property type="term" value="C:basolateral plasma membrane"/>
    <property type="evidence" value="ECO:0007669"/>
    <property type="project" value="TreeGrafter"/>
</dbReference>
<dbReference type="GO" id="GO:0015347">
    <property type="term" value="F:sodium-independent organic anion transmembrane transporter activity"/>
    <property type="evidence" value="ECO:0007669"/>
    <property type="project" value="TreeGrafter"/>
</dbReference>
<accession>A0A7J7KS94</accession>
<evidence type="ECO:0000256" key="1">
    <source>
        <dbReference type="SAM" id="Phobius"/>
    </source>
</evidence>
<sequence length="75" mass="8096">MHNVEIFLILRFLAVPGAALGQFMGGYICKKFQLKVSGILKLTVICSLIVLIVSPVFWIRCNGATLAGVSTPYPG</sequence>